<protein>
    <submittedName>
        <fullName evidence="1">Uncharacterized protein</fullName>
    </submittedName>
</protein>
<organism evidence="1">
    <name type="scientific">marine metagenome</name>
    <dbReference type="NCBI Taxonomy" id="408172"/>
    <lineage>
        <taxon>unclassified sequences</taxon>
        <taxon>metagenomes</taxon>
        <taxon>ecological metagenomes</taxon>
    </lineage>
</organism>
<evidence type="ECO:0000313" key="1">
    <source>
        <dbReference type="EMBL" id="SVA34602.1"/>
    </source>
</evidence>
<accession>A0A381V2L0</accession>
<proteinExistence type="predicted"/>
<dbReference type="AlphaFoldDB" id="A0A381V2L0"/>
<dbReference type="EMBL" id="UINC01007689">
    <property type="protein sequence ID" value="SVA34602.1"/>
    <property type="molecule type" value="Genomic_DNA"/>
</dbReference>
<sequence length="24" mass="2890">MTQEDIENNIERITLNFDLLRRGV</sequence>
<name>A0A381V2L0_9ZZZZ</name>
<reference evidence="1" key="1">
    <citation type="submission" date="2018-05" db="EMBL/GenBank/DDBJ databases">
        <authorList>
            <person name="Lanie J.A."/>
            <person name="Ng W.-L."/>
            <person name="Kazmierczak K.M."/>
            <person name="Andrzejewski T.M."/>
            <person name="Davidsen T.M."/>
            <person name="Wayne K.J."/>
            <person name="Tettelin H."/>
            <person name="Glass J.I."/>
            <person name="Rusch D."/>
            <person name="Podicherti R."/>
            <person name="Tsui H.-C.T."/>
            <person name="Winkler M.E."/>
        </authorList>
    </citation>
    <scope>NUCLEOTIDE SEQUENCE</scope>
</reference>
<gene>
    <name evidence="1" type="ORF">METZ01_LOCUS87456</name>
</gene>